<reference evidence="3" key="2">
    <citation type="submission" date="2023-07" db="EMBL/GenBank/DDBJ databases">
        <authorList>
            <consortium name="Lawrence Berkeley National Laboratory"/>
            <person name="Haridas S."/>
            <person name="Hensen N."/>
            <person name="Bonometti L."/>
            <person name="Westerberg I."/>
            <person name="Brannstrom I.O."/>
            <person name="Guillou S."/>
            <person name="Cros-Aarteil S."/>
            <person name="Calhoun S."/>
            <person name="Kuo A."/>
            <person name="Mondo S."/>
            <person name="Pangilinan J."/>
            <person name="Riley R."/>
            <person name="LaButti K."/>
            <person name="Andreopoulos B."/>
            <person name="Lipzen A."/>
            <person name="Chen C."/>
            <person name="Yanf M."/>
            <person name="Daum C."/>
            <person name="Ng V."/>
            <person name="Clum A."/>
            <person name="Steindorff A."/>
            <person name="Ohm R."/>
            <person name="Martin F."/>
            <person name="Silar P."/>
            <person name="Natvig D."/>
            <person name="Lalanne C."/>
            <person name="Gautier V."/>
            <person name="Ament-velasquez S.L."/>
            <person name="Kruys A."/>
            <person name="Hutchinson M.I."/>
            <person name="Powell A.J."/>
            <person name="Barry K."/>
            <person name="Miller A.N."/>
            <person name="Grigoriev I.V."/>
            <person name="Debuchy R."/>
            <person name="Gladieux P."/>
            <person name="Thoren M.H."/>
            <person name="Johannesson H."/>
        </authorList>
    </citation>
    <scope>NUCLEOTIDE SEQUENCE</scope>
    <source>
        <strain evidence="3">FGSC 1904</strain>
    </source>
</reference>
<name>A0AAE0PMK8_SORBR</name>
<feature type="region of interest" description="Disordered" evidence="1">
    <location>
        <begin position="77"/>
        <end position="104"/>
    </location>
</feature>
<keyword evidence="2" id="KW-1133">Transmembrane helix</keyword>
<proteinExistence type="predicted"/>
<protein>
    <submittedName>
        <fullName evidence="3">Uncharacterized protein</fullName>
    </submittedName>
</protein>
<accession>A0AAE0PMK8</accession>
<evidence type="ECO:0000313" key="4">
    <source>
        <dbReference type="Proteomes" id="UP001281003"/>
    </source>
</evidence>
<feature type="compositionally biased region" description="Low complexity" evidence="1">
    <location>
        <begin position="83"/>
        <end position="104"/>
    </location>
</feature>
<comment type="caution">
    <text evidence="3">The sequence shown here is derived from an EMBL/GenBank/DDBJ whole genome shotgun (WGS) entry which is preliminary data.</text>
</comment>
<dbReference type="EMBL" id="JAUTDP010000001">
    <property type="protein sequence ID" value="KAK3402626.1"/>
    <property type="molecule type" value="Genomic_DNA"/>
</dbReference>
<gene>
    <name evidence="3" type="ORF">B0T20DRAFT_388326</name>
</gene>
<sequence>MRCHLSHTTLTALGVIFGFGALICWFFVFGFLVQKHKHHDSIPAPSQPGGPPPVCSTTITITTTIFTATVTTTVVDADDDESTTTPVSPSLSAFSSSPTKPWPV</sequence>
<feature type="transmembrane region" description="Helical" evidence="2">
    <location>
        <begin position="12"/>
        <end position="33"/>
    </location>
</feature>
<keyword evidence="2" id="KW-0472">Membrane</keyword>
<keyword evidence="4" id="KW-1185">Reference proteome</keyword>
<evidence type="ECO:0000313" key="3">
    <source>
        <dbReference type="EMBL" id="KAK3402626.1"/>
    </source>
</evidence>
<dbReference type="AlphaFoldDB" id="A0AAE0PMK8"/>
<dbReference type="Proteomes" id="UP001281003">
    <property type="component" value="Unassembled WGS sequence"/>
</dbReference>
<keyword evidence="2" id="KW-0812">Transmembrane</keyword>
<evidence type="ECO:0000256" key="1">
    <source>
        <dbReference type="SAM" id="MobiDB-lite"/>
    </source>
</evidence>
<organism evidence="3 4">
    <name type="scientific">Sordaria brevicollis</name>
    <dbReference type="NCBI Taxonomy" id="83679"/>
    <lineage>
        <taxon>Eukaryota</taxon>
        <taxon>Fungi</taxon>
        <taxon>Dikarya</taxon>
        <taxon>Ascomycota</taxon>
        <taxon>Pezizomycotina</taxon>
        <taxon>Sordariomycetes</taxon>
        <taxon>Sordariomycetidae</taxon>
        <taxon>Sordariales</taxon>
        <taxon>Sordariaceae</taxon>
        <taxon>Sordaria</taxon>
    </lineage>
</organism>
<reference evidence="3" key="1">
    <citation type="journal article" date="2023" name="Mol. Phylogenet. Evol.">
        <title>Genome-scale phylogeny and comparative genomics of the fungal order Sordariales.</title>
        <authorList>
            <person name="Hensen N."/>
            <person name="Bonometti L."/>
            <person name="Westerberg I."/>
            <person name="Brannstrom I.O."/>
            <person name="Guillou S."/>
            <person name="Cros-Aarteil S."/>
            <person name="Calhoun S."/>
            <person name="Haridas S."/>
            <person name="Kuo A."/>
            <person name="Mondo S."/>
            <person name="Pangilinan J."/>
            <person name="Riley R."/>
            <person name="LaButti K."/>
            <person name="Andreopoulos B."/>
            <person name="Lipzen A."/>
            <person name="Chen C."/>
            <person name="Yan M."/>
            <person name="Daum C."/>
            <person name="Ng V."/>
            <person name="Clum A."/>
            <person name="Steindorff A."/>
            <person name="Ohm R.A."/>
            <person name="Martin F."/>
            <person name="Silar P."/>
            <person name="Natvig D.O."/>
            <person name="Lalanne C."/>
            <person name="Gautier V."/>
            <person name="Ament-Velasquez S.L."/>
            <person name="Kruys A."/>
            <person name="Hutchinson M.I."/>
            <person name="Powell A.J."/>
            <person name="Barry K."/>
            <person name="Miller A.N."/>
            <person name="Grigoriev I.V."/>
            <person name="Debuchy R."/>
            <person name="Gladieux P."/>
            <person name="Hiltunen Thoren M."/>
            <person name="Johannesson H."/>
        </authorList>
    </citation>
    <scope>NUCLEOTIDE SEQUENCE</scope>
    <source>
        <strain evidence="3">FGSC 1904</strain>
    </source>
</reference>
<evidence type="ECO:0000256" key="2">
    <source>
        <dbReference type="SAM" id="Phobius"/>
    </source>
</evidence>